<dbReference type="Gene3D" id="3.90.320.10">
    <property type="match status" value="1"/>
</dbReference>
<evidence type="ECO:0000256" key="3">
    <source>
        <dbReference type="ARBA" id="ARBA00023204"/>
    </source>
</evidence>
<gene>
    <name evidence="5" type="ORF">AB5J55_22565</name>
</gene>
<dbReference type="GO" id="GO:0004386">
    <property type="term" value="F:helicase activity"/>
    <property type="evidence" value="ECO:0007669"/>
    <property type="project" value="UniProtKB-KW"/>
</dbReference>
<keyword evidence="1" id="KW-0227">DNA damage</keyword>
<dbReference type="InterPro" id="IPR038726">
    <property type="entry name" value="PDDEXK_AddAB-type"/>
</dbReference>
<accession>A0AB39N2H3</accession>
<evidence type="ECO:0000256" key="1">
    <source>
        <dbReference type="ARBA" id="ARBA00022763"/>
    </source>
</evidence>
<evidence type="ECO:0000256" key="2">
    <source>
        <dbReference type="ARBA" id="ARBA00022806"/>
    </source>
</evidence>
<feature type="domain" description="PD-(D/E)XK endonuclease-like" evidence="4">
    <location>
        <begin position="14"/>
        <end position="260"/>
    </location>
</feature>
<dbReference type="InterPro" id="IPR011604">
    <property type="entry name" value="PDDEXK-like_dom_sf"/>
</dbReference>
<keyword evidence="5" id="KW-0378">Hydrolase</keyword>
<keyword evidence="5" id="KW-0269">Exonuclease</keyword>
<keyword evidence="2" id="KW-0547">Nucleotide-binding</keyword>
<dbReference type="Pfam" id="PF12705">
    <property type="entry name" value="PDDEXK_1"/>
    <property type="match status" value="1"/>
</dbReference>
<protein>
    <submittedName>
        <fullName evidence="5">RecB family exonuclease</fullName>
    </submittedName>
</protein>
<dbReference type="GO" id="GO:0006281">
    <property type="term" value="P:DNA repair"/>
    <property type="evidence" value="ECO:0007669"/>
    <property type="project" value="UniProtKB-KW"/>
</dbReference>
<sequence>MSDRFSVLANMPRSVSQAEQYEKCPQQYALQRLRKVTPRPAAWSHQGTAFHAAIETYEEGGRRLTADQVADLFHEDYTRLVNKSLKEEPNLDRWMTAGTDGQSDIEARYVLGMDQTRAYVRWAEEHKPSIWKDQVTGKPGIERHLTADIGGVTVQGYVDQLLDRPDGSVRVRDLKTGSTKSKFQLQTYGVLVRKVLGVKVNDADWYMARTGGLSRPVDLTSVTEADVADRFSKVDQGVKAGNFPAKPGFHCRFCDVSHACSARRG</sequence>
<evidence type="ECO:0000259" key="4">
    <source>
        <dbReference type="Pfam" id="PF12705"/>
    </source>
</evidence>
<reference evidence="5" key="1">
    <citation type="submission" date="2024-07" db="EMBL/GenBank/DDBJ databases">
        <authorList>
            <person name="Yu S.T."/>
        </authorList>
    </citation>
    <scope>NUCLEOTIDE SEQUENCE</scope>
    <source>
        <strain evidence="5">R11</strain>
    </source>
</reference>
<dbReference type="AlphaFoldDB" id="A0AB39N2H3"/>
<keyword evidence="2" id="KW-0067">ATP-binding</keyword>
<dbReference type="EMBL" id="CP163432">
    <property type="protein sequence ID" value="XDQ12217.1"/>
    <property type="molecule type" value="Genomic_DNA"/>
</dbReference>
<evidence type="ECO:0000313" key="5">
    <source>
        <dbReference type="EMBL" id="XDQ12217.1"/>
    </source>
</evidence>
<dbReference type="RefSeq" id="WP_369272403.1">
    <property type="nucleotide sequence ID" value="NZ_CP163432.1"/>
</dbReference>
<keyword evidence="2" id="KW-0347">Helicase</keyword>
<dbReference type="GO" id="GO:0004527">
    <property type="term" value="F:exonuclease activity"/>
    <property type="evidence" value="ECO:0007669"/>
    <property type="project" value="UniProtKB-KW"/>
</dbReference>
<name>A0AB39N2H3_9ACTN</name>
<keyword evidence="3" id="KW-0234">DNA repair</keyword>
<keyword evidence="5" id="KW-0540">Nuclease</keyword>
<proteinExistence type="predicted"/>
<organism evidence="5">
    <name type="scientific">Streptomyces sp. R11</name>
    <dbReference type="NCBI Taxonomy" id="3238625"/>
    <lineage>
        <taxon>Bacteria</taxon>
        <taxon>Bacillati</taxon>
        <taxon>Actinomycetota</taxon>
        <taxon>Actinomycetes</taxon>
        <taxon>Kitasatosporales</taxon>
        <taxon>Streptomycetaceae</taxon>
        <taxon>Streptomyces</taxon>
    </lineage>
</organism>